<feature type="transmembrane region" description="Helical" evidence="2">
    <location>
        <begin position="60"/>
        <end position="79"/>
    </location>
</feature>
<sequence length="699" mass="78651">MVVCATFVLMCSRTASVYLCTAAMAFLPLRIRRSYQSSIKRSQGFLSRPPFPSLPVSRPATLLFVTFALSLTSVVLALIRYSSVSSRILFQLDVWNEPVYDRFTRPPAADAIADPTIRPIKQQRTIPDACLDQWISFGRWRGSCIRVPVEESPIDLVYIWVNGSDVYHSETRAEFLSSLNYSTKNARFRQHDELRYSMRSAFANTKSWKHSVWHIVTADVSDHDAFDDAERLGLVPQWLDMETAWAGGKNGEPPVYLYHDSELFRYTSLPGHTPTIEEVDRWRNTVLPTFNSMAVESQLPHLDPEVVSENIIYFNDDQFLMLPLPPSAFHSALYGPVFRLDPGFMIEADTSGNAPGGGEWRSLGWSAHILNQRFGTRGGRAYIGHNARSFSLPLMHEAALTFGDYFALTPMSQFRGSHSVGGEFEVNTIFIATHFVMERHREALLWSWTVAKWGGVANGMLDEELKAAMWLELGAEDDQDELRRNSSMRTSNDDVALNMRAAGLEQPQSDFPEERANTTYLFVSLDGYTPNHASRPQESALSRNECIGRDKESAWAVFRRLAVEKTHCGDAVITALTNTAPHGLSIFLPPPTSSALAPVHAVLPLIMPSTPPPLPENPRAFALRLIHRYAYVIAETPSAFFGVETADQGRVYFSWLHADTALLCVNDDLYDDALNVTRGDNMMRQSFRTLWPDSLSYEI</sequence>
<keyword evidence="2" id="KW-0472">Membrane</keyword>
<dbReference type="GO" id="GO:0005794">
    <property type="term" value="C:Golgi apparatus"/>
    <property type="evidence" value="ECO:0007669"/>
    <property type="project" value="TreeGrafter"/>
</dbReference>
<dbReference type="EMBL" id="JARKIB010000036">
    <property type="protein sequence ID" value="KAJ7761007.1"/>
    <property type="molecule type" value="Genomic_DNA"/>
</dbReference>
<dbReference type="InterPro" id="IPR047141">
    <property type="entry name" value="Stealth"/>
</dbReference>
<name>A0AAD7JB04_9AGAR</name>
<gene>
    <name evidence="3" type="ORF">B0H16DRAFT_557260</name>
</gene>
<evidence type="ECO:0000313" key="3">
    <source>
        <dbReference type="EMBL" id="KAJ7761007.1"/>
    </source>
</evidence>
<protein>
    <recommendedName>
        <fullName evidence="5">Stealth protein CR3 conserved region 3 domain-containing protein</fullName>
    </recommendedName>
</protein>
<reference evidence="3" key="1">
    <citation type="submission" date="2023-03" db="EMBL/GenBank/DDBJ databases">
        <title>Massive genome expansion in bonnet fungi (Mycena s.s.) driven by repeated elements and novel gene families across ecological guilds.</title>
        <authorList>
            <consortium name="Lawrence Berkeley National Laboratory"/>
            <person name="Harder C.B."/>
            <person name="Miyauchi S."/>
            <person name="Viragh M."/>
            <person name="Kuo A."/>
            <person name="Thoen E."/>
            <person name="Andreopoulos B."/>
            <person name="Lu D."/>
            <person name="Skrede I."/>
            <person name="Drula E."/>
            <person name="Henrissat B."/>
            <person name="Morin E."/>
            <person name="Kohler A."/>
            <person name="Barry K."/>
            <person name="LaButti K."/>
            <person name="Morin E."/>
            <person name="Salamov A."/>
            <person name="Lipzen A."/>
            <person name="Mereny Z."/>
            <person name="Hegedus B."/>
            <person name="Baldrian P."/>
            <person name="Stursova M."/>
            <person name="Weitz H."/>
            <person name="Taylor A."/>
            <person name="Grigoriev I.V."/>
            <person name="Nagy L.G."/>
            <person name="Martin F."/>
            <person name="Kauserud H."/>
        </authorList>
    </citation>
    <scope>NUCLEOTIDE SEQUENCE</scope>
    <source>
        <strain evidence="3">CBHHK182m</strain>
    </source>
</reference>
<evidence type="ECO:0000256" key="2">
    <source>
        <dbReference type="SAM" id="Phobius"/>
    </source>
</evidence>
<evidence type="ECO:0000256" key="1">
    <source>
        <dbReference type="ARBA" id="ARBA00022679"/>
    </source>
</evidence>
<evidence type="ECO:0008006" key="5">
    <source>
        <dbReference type="Google" id="ProtNLM"/>
    </source>
</evidence>
<keyword evidence="2" id="KW-0812">Transmembrane</keyword>
<keyword evidence="1" id="KW-0808">Transferase</keyword>
<organism evidence="3 4">
    <name type="scientific">Mycena metata</name>
    <dbReference type="NCBI Taxonomy" id="1033252"/>
    <lineage>
        <taxon>Eukaryota</taxon>
        <taxon>Fungi</taxon>
        <taxon>Dikarya</taxon>
        <taxon>Basidiomycota</taxon>
        <taxon>Agaricomycotina</taxon>
        <taxon>Agaricomycetes</taxon>
        <taxon>Agaricomycetidae</taxon>
        <taxon>Agaricales</taxon>
        <taxon>Marasmiineae</taxon>
        <taxon>Mycenaceae</taxon>
        <taxon>Mycena</taxon>
    </lineage>
</organism>
<keyword evidence="4" id="KW-1185">Reference proteome</keyword>
<keyword evidence="2" id="KW-1133">Transmembrane helix</keyword>
<dbReference type="PANTHER" id="PTHR24045">
    <property type="match status" value="1"/>
</dbReference>
<evidence type="ECO:0000313" key="4">
    <source>
        <dbReference type="Proteomes" id="UP001215598"/>
    </source>
</evidence>
<dbReference type="PANTHER" id="PTHR24045:SF0">
    <property type="entry name" value="N-ACETYLGLUCOSAMINE-1-PHOSPHOTRANSFERASE SUBUNITS ALPHA_BETA"/>
    <property type="match status" value="1"/>
</dbReference>
<accession>A0AAD7JB04</accession>
<dbReference type="AlphaFoldDB" id="A0AAD7JB04"/>
<dbReference type="GO" id="GO:0046835">
    <property type="term" value="P:carbohydrate phosphorylation"/>
    <property type="evidence" value="ECO:0007669"/>
    <property type="project" value="TreeGrafter"/>
</dbReference>
<proteinExistence type="predicted"/>
<dbReference type="GO" id="GO:0003976">
    <property type="term" value="F:UDP-N-acetylglucosamine-lysosomal-enzyme N-acetylglucosaminephosphotransferase activity"/>
    <property type="evidence" value="ECO:0007669"/>
    <property type="project" value="TreeGrafter"/>
</dbReference>
<dbReference type="Proteomes" id="UP001215598">
    <property type="component" value="Unassembled WGS sequence"/>
</dbReference>
<comment type="caution">
    <text evidence="3">The sequence shown here is derived from an EMBL/GenBank/DDBJ whole genome shotgun (WGS) entry which is preliminary data.</text>
</comment>